<evidence type="ECO:0000313" key="2">
    <source>
        <dbReference type="Proteomes" id="UP000594468"/>
    </source>
</evidence>
<dbReference type="EMBL" id="CP062983">
    <property type="protein sequence ID" value="QPC82371.1"/>
    <property type="molecule type" value="Genomic_DNA"/>
</dbReference>
<dbReference type="AlphaFoldDB" id="A0A7S8E8L0"/>
<organism evidence="1 2">
    <name type="scientific">Phototrophicus methaneseepsis</name>
    <dbReference type="NCBI Taxonomy" id="2710758"/>
    <lineage>
        <taxon>Bacteria</taxon>
        <taxon>Bacillati</taxon>
        <taxon>Chloroflexota</taxon>
        <taxon>Candidatus Thermofontia</taxon>
        <taxon>Phototrophicales</taxon>
        <taxon>Phototrophicaceae</taxon>
        <taxon>Phototrophicus</taxon>
    </lineage>
</organism>
<reference evidence="1 2" key="1">
    <citation type="submission" date="2020-02" db="EMBL/GenBank/DDBJ databases">
        <authorList>
            <person name="Zheng R.K."/>
            <person name="Sun C.M."/>
        </authorList>
    </citation>
    <scope>NUCLEOTIDE SEQUENCE [LARGE SCALE GENOMIC DNA]</scope>
    <source>
        <strain evidence="2">rifampicinis</strain>
    </source>
</reference>
<dbReference type="Pfam" id="PF14091">
    <property type="entry name" value="DUF4269"/>
    <property type="match status" value="1"/>
</dbReference>
<protein>
    <submittedName>
        <fullName evidence="1">DUF4269 domain-containing protein</fullName>
    </submittedName>
</protein>
<dbReference type="InterPro" id="IPR025365">
    <property type="entry name" value="DUF4269"/>
</dbReference>
<proteinExistence type="predicted"/>
<evidence type="ECO:0000313" key="1">
    <source>
        <dbReference type="EMBL" id="QPC82371.1"/>
    </source>
</evidence>
<keyword evidence="2" id="KW-1185">Reference proteome</keyword>
<accession>A0A7S8E8L0</accession>
<dbReference type="Proteomes" id="UP000594468">
    <property type="component" value="Chromosome"/>
</dbReference>
<dbReference type="KEGG" id="pmet:G4Y79_22240"/>
<sequence length="186" mass="21065">MQHQAFNLNTLKNGTERQQAAYDAIVRIGVMQALRPYTPVLAGTIPLDVDIPGSDLDILCYAPDLDTFAAEAEQQYGHIPTFNAQTKPINGHATHLVRFQAFDFDFELFTQAIPVEQQNGYVHMLIEHRLLALFPQSREPIRNLKRGGLKTEPAFAHHFKLIGDPYIVLLQLARLDDADLLRRFTT</sequence>
<name>A0A7S8E8L0_9CHLR</name>
<dbReference type="RefSeq" id="WP_195170440.1">
    <property type="nucleotide sequence ID" value="NZ_CP062983.1"/>
</dbReference>
<gene>
    <name evidence="1" type="ORF">G4Y79_22240</name>
</gene>